<accession>A0A1H3EEZ7</accession>
<evidence type="ECO:0000313" key="2">
    <source>
        <dbReference type="EMBL" id="SDX77195.1"/>
    </source>
</evidence>
<dbReference type="Proteomes" id="UP000199170">
    <property type="component" value="Unassembled WGS sequence"/>
</dbReference>
<sequence length="104" mass="12303">MDGDPKPDWWVRNERERDQMDLPSYEPSRFENGTYVHEVVSALESEHDCVIRLIGMNVQYPDDWEVRVDGERAFTVDRSRDENGNTRYHVDAETFRERIAQAAE</sequence>
<evidence type="ECO:0000256" key="1">
    <source>
        <dbReference type="SAM" id="MobiDB-lite"/>
    </source>
</evidence>
<feature type="compositionally biased region" description="Basic and acidic residues" evidence="1">
    <location>
        <begin position="1"/>
        <end position="20"/>
    </location>
</feature>
<dbReference type="RefSeq" id="WP_089765692.1">
    <property type="nucleotide sequence ID" value="NZ_FNPB01000002.1"/>
</dbReference>
<keyword evidence="3" id="KW-1185">Reference proteome</keyword>
<organism evidence="2 3">
    <name type="scientific">Halobellus clavatus</name>
    <dbReference type="NCBI Taxonomy" id="660517"/>
    <lineage>
        <taxon>Archaea</taxon>
        <taxon>Methanobacteriati</taxon>
        <taxon>Methanobacteriota</taxon>
        <taxon>Stenosarchaea group</taxon>
        <taxon>Halobacteria</taxon>
        <taxon>Halobacteriales</taxon>
        <taxon>Haloferacaceae</taxon>
        <taxon>Halobellus</taxon>
    </lineage>
</organism>
<dbReference type="EMBL" id="FNPB01000002">
    <property type="protein sequence ID" value="SDX77195.1"/>
    <property type="molecule type" value="Genomic_DNA"/>
</dbReference>
<gene>
    <name evidence="2" type="ORF">SAMN04487946_102235</name>
</gene>
<dbReference type="AlphaFoldDB" id="A0A1H3EEZ7"/>
<name>A0A1H3EEZ7_9EURY</name>
<reference evidence="3" key="1">
    <citation type="submission" date="2016-10" db="EMBL/GenBank/DDBJ databases">
        <authorList>
            <person name="Varghese N."/>
            <person name="Submissions S."/>
        </authorList>
    </citation>
    <scope>NUCLEOTIDE SEQUENCE [LARGE SCALE GENOMIC DNA]</scope>
    <source>
        <strain evidence="3">CGMCC 1.10118</strain>
    </source>
</reference>
<proteinExistence type="predicted"/>
<evidence type="ECO:0000313" key="3">
    <source>
        <dbReference type="Proteomes" id="UP000199170"/>
    </source>
</evidence>
<protein>
    <submittedName>
        <fullName evidence="2">Uncharacterized protein</fullName>
    </submittedName>
</protein>
<dbReference type="OrthoDB" id="299328at2157"/>
<feature type="region of interest" description="Disordered" evidence="1">
    <location>
        <begin position="1"/>
        <end position="26"/>
    </location>
</feature>